<dbReference type="EMBL" id="BJYU01000015">
    <property type="protein sequence ID" value="GEO13691.1"/>
    <property type="molecule type" value="Genomic_DNA"/>
</dbReference>
<dbReference type="GO" id="GO:0030295">
    <property type="term" value="F:protein kinase activator activity"/>
    <property type="evidence" value="ECO:0007669"/>
    <property type="project" value="TreeGrafter"/>
</dbReference>
<evidence type="ECO:0000313" key="3">
    <source>
        <dbReference type="EMBL" id="GEO13691.1"/>
    </source>
</evidence>
<feature type="region of interest" description="Disordered" evidence="1">
    <location>
        <begin position="155"/>
        <end position="174"/>
    </location>
</feature>
<evidence type="ECO:0000259" key="2">
    <source>
        <dbReference type="PROSITE" id="PS51094"/>
    </source>
</evidence>
<comment type="caution">
    <text evidence="3">The sequence shown here is derived from an EMBL/GenBank/DDBJ whole genome shotgun (WGS) entry which is preliminary data.</text>
</comment>
<dbReference type="InterPro" id="IPR002178">
    <property type="entry name" value="PTS_EIIA_type-2_dom"/>
</dbReference>
<dbReference type="SUPFAM" id="SSF55804">
    <property type="entry name" value="Phoshotransferase/anion transport protein"/>
    <property type="match status" value="1"/>
</dbReference>
<dbReference type="InterPro" id="IPR016152">
    <property type="entry name" value="PTrfase/Anion_transptr"/>
</dbReference>
<dbReference type="PANTHER" id="PTHR47738:SF1">
    <property type="entry name" value="NITROGEN REGULATORY PROTEIN"/>
    <property type="match status" value="1"/>
</dbReference>
<gene>
    <name evidence="3" type="primary">ptsN_1</name>
    <name evidence="3" type="ORF">MAE02_13870</name>
</gene>
<sequence length="174" mass="18621">MMASLVTPEHVISRLSARDVWRVVNELTRIAADSAALDHELVRDAVLERGKTSCFGLGRGVAIPHAAILGLEQAAGVFARLRPAQDFGAADNIPADLVFLLLSPGGDDPTHLRAMACVARCLRDHEVAARLRSAKDAEAIHIMLTSDTWRELGEKPETGHSATPHSCGLTIGSM</sequence>
<dbReference type="Proteomes" id="UP000321085">
    <property type="component" value="Unassembled WGS sequence"/>
</dbReference>
<dbReference type="RefSeq" id="WP_162815658.1">
    <property type="nucleotide sequence ID" value="NZ_BJYU01000015.1"/>
</dbReference>
<dbReference type="PROSITE" id="PS51094">
    <property type="entry name" value="PTS_EIIA_TYPE_2"/>
    <property type="match status" value="1"/>
</dbReference>
<proteinExistence type="predicted"/>
<name>A0A512BP21_9HYPH</name>
<dbReference type="Gene3D" id="3.40.930.10">
    <property type="entry name" value="Mannitol-specific EII, Chain A"/>
    <property type="match status" value="1"/>
</dbReference>
<dbReference type="InterPro" id="IPR051541">
    <property type="entry name" value="PTS_SugarTrans_NitroReg"/>
</dbReference>
<feature type="domain" description="PTS EIIA type-2" evidence="2">
    <location>
        <begin position="4"/>
        <end position="147"/>
    </location>
</feature>
<evidence type="ECO:0000313" key="4">
    <source>
        <dbReference type="Proteomes" id="UP000321085"/>
    </source>
</evidence>
<accession>A0A512BP21</accession>
<dbReference type="AlphaFoldDB" id="A0A512BP21"/>
<dbReference type="CDD" id="cd00211">
    <property type="entry name" value="PTS_IIA_fru"/>
    <property type="match status" value="1"/>
</dbReference>
<dbReference type="Pfam" id="PF00359">
    <property type="entry name" value="PTS_EIIA_2"/>
    <property type="match status" value="1"/>
</dbReference>
<dbReference type="PANTHER" id="PTHR47738">
    <property type="entry name" value="PTS SYSTEM FRUCTOSE-LIKE EIIA COMPONENT-RELATED"/>
    <property type="match status" value="1"/>
</dbReference>
<protein>
    <submittedName>
        <fullName evidence="3">PTS IIA-like nitrogen-regulatory protein PtsN</fullName>
    </submittedName>
</protein>
<keyword evidence="4" id="KW-1185">Reference proteome</keyword>
<organism evidence="3 4">
    <name type="scientific">Microvirga aerophila</name>
    <dbReference type="NCBI Taxonomy" id="670291"/>
    <lineage>
        <taxon>Bacteria</taxon>
        <taxon>Pseudomonadati</taxon>
        <taxon>Pseudomonadota</taxon>
        <taxon>Alphaproteobacteria</taxon>
        <taxon>Hyphomicrobiales</taxon>
        <taxon>Methylobacteriaceae</taxon>
        <taxon>Microvirga</taxon>
    </lineage>
</organism>
<reference evidence="3 4" key="1">
    <citation type="submission" date="2019-07" db="EMBL/GenBank/DDBJ databases">
        <title>Whole genome shotgun sequence of Microvirga aerophila NBRC 106136.</title>
        <authorList>
            <person name="Hosoyama A."/>
            <person name="Uohara A."/>
            <person name="Ohji S."/>
            <person name="Ichikawa N."/>
        </authorList>
    </citation>
    <scope>NUCLEOTIDE SEQUENCE [LARGE SCALE GENOMIC DNA]</scope>
    <source>
        <strain evidence="3 4">NBRC 106136</strain>
    </source>
</reference>
<evidence type="ECO:0000256" key="1">
    <source>
        <dbReference type="SAM" id="MobiDB-lite"/>
    </source>
</evidence>